<feature type="signal peptide" evidence="1">
    <location>
        <begin position="1"/>
        <end position="31"/>
    </location>
</feature>
<gene>
    <name evidence="3" type="ORF">ABB29_01300</name>
</gene>
<dbReference type="Pfam" id="PF13472">
    <property type="entry name" value="Lipase_GDSL_2"/>
    <property type="match status" value="1"/>
</dbReference>
<dbReference type="CDD" id="cd04502">
    <property type="entry name" value="SGNH_hydrolase_like_7"/>
    <property type="match status" value="1"/>
</dbReference>
<keyword evidence="1" id="KW-0732">Signal</keyword>
<feature type="chain" id="PRO_5006394822" description="SGNH hydrolase-type esterase domain-containing protein" evidence="1">
    <location>
        <begin position="32"/>
        <end position="237"/>
    </location>
</feature>
<dbReference type="AlphaFoldDB" id="A0A0R0CZ74"/>
<organism evidence="3 4">
    <name type="scientific">Pseudoxanthomonas dokdonensis</name>
    <dbReference type="NCBI Taxonomy" id="344882"/>
    <lineage>
        <taxon>Bacteria</taxon>
        <taxon>Pseudomonadati</taxon>
        <taxon>Pseudomonadota</taxon>
        <taxon>Gammaproteobacteria</taxon>
        <taxon>Lysobacterales</taxon>
        <taxon>Lysobacteraceae</taxon>
        <taxon>Pseudoxanthomonas</taxon>
    </lineage>
</organism>
<dbReference type="PATRIC" id="fig|344882.3.peg.1456"/>
<sequence>MPLIGNRLPSSVLCASLLLAALLAGAAPALAERTPQVPQQVSQPNWEQDIQRFEAQDRARPPAPAGVVFVGSSSIRFWDSLARDFPDVAVLNRGFGGSEIRDSTWFADRIILPYRPRQVVLYAGDNDINSGRDTQQVADDFAAFVQRLRQDLPEVRIAYLAIKPSPSRISQLPRQQQANALIAASADRLGVDFIDVATPMLDAAGQPRPELFVADQLHMNAQGYALWREVVTPFLQP</sequence>
<evidence type="ECO:0000256" key="1">
    <source>
        <dbReference type="SAM" id="SignalP"/>
    </source>
</evidence>
<feature type="domain" description="SGNH hydrolase-type esterase" evidence="2">
    <location>
        <begin position="78"/>
        <end position="226"/>
    </location>
</feature>
<dbReference type="STRING" id="344882.ABB29_01300"/>
<dbReference type="PANTHER" id="PTHR30383:SF5">
    <property type="entry name" value="SGNH HYDROLASE-TYPE ESTERASE DOMAIN-CONTAINING PROTEIN"/>
    <property type="match status" value="1"/>
</dbReference>
<dbReference type="InterPro" id="IPR036514">
    <property type="entry name" value="SGNH_hydro_sf"/>
</dbReference>
<accession>A0A0R0CZ74</accession>
<reference evidence="3 4" key="1">
    <citation type="submission" date="2015-05" db="EMBL/GenBank/DDBJ databases">
        <title>Genome sequencing and analysis of members of genus Stenotrophomonas.</title>
        <authorList>
            <person name="Patil P.P."/>
            <person name="Midha S."/>
            <person name="Patil P.B."/>
        </authorList>
    </citation>
    <scope>NUCLEOTIDE SEQUENCE [LARGE SCALE GENOMIC DNA]</scope>
    <source>
        <strain evidence="3 4">DSM 21858</strain>
    </source>
</reference>
<protein>
    <recommendedName>
        <fullName evidence="2">SGNH hydrolase-type esterase domain-containing protein</fullName>
    </recommendedName>
</protein>
<evidence type="ECO:0000313" key="4">
    <source>
        <dbReference type="Proteomes" id="UP000052052"/>
    </source>
</evidence>
<proteinExistence type="predicted"/>
<name>A0A0R0CZ74_9GAMM</name>
<dbReference type="InterPro" id="IPR013830">
    <property type="entry name" value="SGNH_hydro"/>
</dbReference>
<dbReference type="SUPFAM" id="SSF52266">
    <property type="entry name" value="SGNH hydrolase"/>
    <property type="match status" value="1"/>
</dbReference>
<dbReference type="Gene3D" id="3.40.50.1110">
    <property type="entry name" value="SGNH hydrolase"/>
    <property type="match status" value="1"/>
</dbReference>
<evidence type="ECO:0000259" key="2">
    <source>
        <dbReference type="Pfam" id="PF13472"/>
    </source>
</evidence>
<dbReference type="EMBL" id="LDJL01000002">
    <property type="protein sequence ID" value="KRG71447.1"/>
    <property type="molecule type" value="Genomic_DNA"/>
</dbReference>
<dbReference type="Proteomes" id="UP000052052">
    <property type="component" value="Unassembled WGS sequence"/>
</dbReference>
<dbReference type="InterPro" id="IPR051532">
    <property type="entry name" value="Ester_Hydrolysis_Enzymes"/>
</dbReference>
<dbReference type="GO" id="GO:0004622">
    <property type="term" value="F:phosphatidylcholine lysophospholipase activity"/>
    <property type="evidence" value="ECO:0007669"/>
    <property type="project" value="TreeGrafter"/>
</dbReference>
<dbReference type="RefSeq" id="WP_057656817.1">
    <property type="nucleotide sequence ID" value="NZ_LDJL01000002.1"/>
</dbReference>
<keyword evidence="4" id="KW-1185">Reference proteome</keyword>
<evidence type="ECO:0000313" key="3">
    <source>
        <dbReference type="EMBL" id="KRG71447.1"/>
    </source>
</evidence>
<comment type="caution">
    <text evidence="3">The sequence shown here is derived from an EMBL/GenBank/DDBJ whole genome shotgun (WGS) entry which is preliminary data.</text>
</comment>
<dbReference type="PANTHER" id="PTHR30383">
    <property type="entry name" value="THIOESTERASE 1/PROTEASE 1/LYSOPHOSPHOLIPASE L1"/>
    <property type="match status" value="1"/>
</dbReference>